<accession>A0A060US93</accession>
<keyword evidence="3" id="KW-1185">Reference proteome</keyword>
<dbReference type="Proteomes" id="UP000193925">
    <property type="component" value="Chromosome AFERRI"/>
</dbReference>
<evidence type="ECO:0000313" key="1">
    <source>
        <dbReference type="EMBL" id="CDQ09419.1"/>
    </source>
</evidence>
<evidence type="ECO:0000313" key="3">
    <source>
        <dbReference type="Proteomes" id="UP000193925"/>
    </source>
</evidence>
<protein>
    <submittedName>
        <fullName evidence="1">Uncharacterized protein</fullName>
    </submittedName>
</protein>
<dbReference type="RefSeq" id="WP_035191785.1">
    <property type="nucleotide sequence ID" value="NZ_CCCS020000023.1"/>
</dbReference>
<evidence type="ECO:0000313" key="2">
    <source>
        <dbReference type="EMBL" id="SMH66353.1"/>
    </source>
</evidence>
<dbReference type="EMBL" id="LT841305">
    <property type="protein sequence ID" value="SMH66353.1"/>
    <property type="molecule type" value="Genomic_DNA"/>
</dbReference>
<sequence>MQTVVLVGTDHNFQRPVNGPHTEGIAQFRIQIQELCLQYHLAAIAEEMSVYALAEHNITESVAQQVCALLGLRHQFSDPSSREERYKLGIRQDNDIRAEHLCSDSTQEQIEADVLARGSVPSDRIREQFWLRKVQEFDVWPLLFICGANHFTSFAALLKASGINVVEAHPDWEPTANRGCCES</sequence>
<name>A0A060US93_9PROT</name>
<gene>
    <name evidence="1" type="ORF">AFERRI_30065</name>
    <name evidence="2" type="ORF">AFERRI_30083</name>
</gene>
<dbReference type="EMBL" id="CCCS020000023">
    <property type="protein sequence ID" value="CDQ09419.1"/>
    <property type="molecule type" value="Genomic_DNA"/>
</dbReference>
<organism evidence="1">
    <name type="scientific">Acidithiobacillus ferrivorans</name>
    <dbReference type="NCBI Taxonomy" id="160808"/>
    <lineage>
        <taxon>Bacteria</taxon>
        <taxon>Pseudomonadati</taxon>
        <taxon>Pseudomonadota</taxon>
        <taxon>Acidithiobacillia</taxon>
        <taxon>Acidithiobacillales</taxon>
        <taxon>Acidithiobacillaceae</taxon>
        <taxon>Acidithiobacillus</taxon>
    </lineage>
</organism>
<dbReference type="AlphaFoldDB" id="A0A060US93"/>
<reference evidence="1" key="1">
    <citation type="submission" date="2014-03" db="EMBL/GenBank/DDBJ databases">
        <authorList>
            <person name="Genoscope - CEA"/>
        </authorList>
    </citation>
    <scope>NUCLEOTIDE SEQUENCE [LARGE SCALE GENOMIC DNA]</scope>
    <source>
        <strain evidence="1">CF27</strain>
    </source>
</reference>
<proteinExistence type="predicted"/>
<reference evidence="2 3" key="3">
    <citation type="submission" date="2017-03" db="EMBL/GenBank/DDBJ databases">
        <authorList>
            <person name="Regsiter A."/>
            <person name="William W."/>
        </authorList>
    </citation>
    <scope>NUCLEOTIDE SEQUENCE [LARGE SCALE GENOMIC DNA]</scope>
    <source>
        <strain evidence="2">PRJEB5721</strain>
    </source>
</reference>
<reference evidence="1" key="2">
    <citation type="submission" date="2014-07" db="EMBL/GenBank/DDBJ databases">
        <title>Initial genome analysis of the psychrotolerant acidophile Acidithiobacillus ferrivorans CF27: insights into iron and sulfur oxidation pathways and into biofilm formation.</title>
        <authorList>
            <person name="Talla E."/>
            <person name="Hedrich S."/>
            <person name="Mangenot S."/>
            <person name="Ji B."/>
            <person name="Johnson D.B."/>
            <person name="Barbe V."/>
            <person name="Bonnefoy V."/>
        </authorList>
    </citation>
    <scope>NUCLEOTIDE SEQUENCE [LARGE SCALE GENOMIC DNA]</scope>
    <source>
        <strain evidence="1">CF27</strain>
    </source>
</reference>